<dbReference type="Pfam" id="PF00437">
    <property type="entry name" value="T2SSE"/>
    <property type="match status" value="1"/>
</dbReference>
<comment type="similarity">
    <text evidence="1">Belongs to the GSP E family.</text>
</comment>
<evidence type="ECO:0000256" key="1">
    <source>
        <dbReference type="ARBA" id="ARBA00006611"/>
    </source>
</evidence>
<accession>A0A2T0AR40</accession>
<protein>
    <submittedName>
        <fullName evidence="3">Putative conjugal transfer protein</fullName>
    </submittedName>
</protein>
<evidence type="ECO:0000259" key="2">
    <source>
        <dbReference type="Pfam" id="PF00437"/>
    </source>
</evidence>
<reference evidence="3 4" key="1">
    <citation type="submission" date="2018-03" db="EMBL/GenBank/DDBJ databases">
        <title>Genome sequence of Moorella humiferrea DSM 23265.</title>
        <authorList>
            <person name="Poehlein A."/>
            <person name="Daniel R."/>
        </authorList>
    </citation>
    <scope>NUCLEOTIDE SEQUENCE [LARGE SCALE GENOMIC DNA]</scope>
    <source>
        <strain evidence="3 4">DSM 23265</strain>
    </source>
</reference>
<dbReference type="SUPFAM" id="SSF52540">
    <property type="entry name" value="P-loop containing nucleoside triphosphate hydrolases"/>
    <property type="match status" value="1"/>
</dbReference>
<dbReference type="PANTHER" id="PTHR30486">
    <property type="entry name" value="TWITCHING MOTILITY PROTEIN PILT"/>
    <property type="match status" value="1"/>
</dbReference>
<dbReference type="Gene3D" id="3.30.450.380">
    <property type="match status" value="1"/>
</dbReference>
<dbReference type="InterPro" id="IPR001482">
    <property type="entry name" value="T2SS/T4SS_dom"/>
</dbReference>
<feature type="domain" description="Bacterial type II secretion system protein E" evidence="2">
    <location>
        <begin position="139"/>
        <end position="389"/>
    </location>
</feature>
<dbReference type="InterPro" id="IPR027417">
    <property type="entry name" value="P-loop_NTPase"/>
</dbReference>
<proteinExistence type="inferred from homology"/>
<comment type="caution">
    <text evidence="3">The sequence shown here is derived from an EMBL/GenBank/DDBJ whole genome shotgun (WGS) entry which is preliminary data.</text>
</comment>
<evidence type="ECO:0000313" key="3">
    <source>
        <dbReference type="EMBL" id="PRR71953.1"/>
    </source>
</evidence>
<organism evidence="3 4">
    <name type="scientific">Neomoorella humiferrea</name>
    <dbReference type="NCBI Taxonomy" id="676965"/>
    <lineage>
        <taxon>Bacteria</taxon>
        <taxon>Bacillati</taxon>
        <taxon>Bacillota</taxon>
        <taxon>Clostridia</taxon>
        <taxon>Neomoorellales</taxon>
        <taxon>Neomoorellaceae</taxon>
        <taxon>Neomoorella</taxon>
    </lineage>
</organism>
<dbReference type="GO" id="GO:0016887">
    <property type="term" value="F:ATP hydrolysis activity"/>
    <property type="evidence" value="ECO:0007669"/>
    <property type="project" value="InterPro"/>
</dbReference>
<name>A0A2T0AR40_9FIRM</name>
<sequence length="455" mass="51331">MPLGNRPMSGLQERLYASREGRDYQEAVGIFNKEEFFNQIRPQAQKQIQTRFTLQELADRHSPVLRQKVRAVVLEMVEGSWINLPKPTLINLAEELVNDLLGYGPLEPFFTGEMAQRVTEIKVLRWDLIRIEIDGKEMIATDENGRPVKFRDEQHCRDVLEKMLAPTGRRVDLSSPRVSARLPDGSRLMAHIPPVAVEGTTMSIRRFRMDMTMDKFLEYGTLNREMADFLAACVKGRLNIIVSGGTSSGKSTFLNVLASYIPEDESIITIEDPAELRLQHSNVRRLEARPANVEGQGEITQRDLVADALRMAPKRIIVGECRRGEAFDMMQAMGTGHDGSMTTLHANSAEEAVNRRLVNMIQMADMGLPYEAILGMIAGSVDLVVQLLKDRTGRRRVDHICEVTGLEKRDTGLAVGIKKIYTWNPEKGDWERTKEKFTKTDRLALYGVELPPGVN</sequence>
<dbReference type="PANTHER" id="PTHR30486:SF15">
    <property type="entry name" value="TYPE II_IV SECRETION SYSTEM ATPASE"/>
    <property type="match status" value="1"/>
</dbReference>
<keyword evidence="4" id="KW-1185">Reference proteome</keyword>
<dbReference type="Proteomes" id="UP000238415">
    <property type="component" value="Unassembled WGS sequence"/>
</dbReference>
<dbReference type="CDD" id="cd01130">
    <property type="entry name" value="VirB11-like_ATPase"/>
    <property type="match status" value="1"/>
</dbReference>
<dbReference type="RefSeq" id="WP_106005542.1">
    <property type="nucleotide sequence ID" value="NZ_CP136419.1"/>
</dbReference>
<dbReference type="OrthoDB" id="9810761at2"/>
<dbReference type="AlphaFoldDB" id="A0A2T0AR40"/>
<dbReference type="InterPro" id="IPR050921">
    <property type="entry name" value="T4SS_GSP_E_ATPase"/>
</dbReference>
<evidence type="ECO:0000313" key="4">
    <source>
        <dbReference type="Proteomes" id="UP000238415"/>
    </source>
</evidence>
<gene>
    <name evidence="3" type="ORF">MOHU_15850</name>
</gene>
<dbReference type="EMBL" id="PVXM01000031">
    <property type="protein sequence ID" value="PRR71953.1"/>
    <property type="molecule type" value="Genomic_DNA"/>
</dbReference>
<dbReference type="Gene3D" id="3.40.50.300">
    <property type="entry name" value="P-loop containing nucleotide triphosphate hydrolases"/>
    <property type="match status" value="1"/>
</dbReference>